<evidence type="ECO:0000313" key="1">
    <source>
        <dbReference type="EMBL" id="SDW29317.1"/>
    </source>
</evidence>
<organism evidence="1 2">
    <name type="scientific">Alicyclobacillus hesperidum</name>
    <dbReference type="NCBI Taxonomy" id="89784"/>
    <lineage>
        <taxon>Bacteria</taxon>
        <taxon>Bacillati</taxon>
        <taxon>Bacillota</taxon>
        <taxon>Bacilli</taxon>
        <taxon>Bacillales</taxon>
        <taxon>Alicyclobacillaceae</taxon>
        <taxon>Alicyclobacillus</taxon>
    </lineage>
</organism>
<keyword evidence="2" id="KW-1185">Reference proteome</keyword>
<name>A0A1H2SCT3_9BACL</name>
<dbReference type="EMBL" id="FNOJ01000004">
    <property type="protein sequence ID" value="SDW29317.1"/>
    <property type="molecule type" value="Genomic_DNA"/>
</dbReference>
<protein>
    <submittedName>
        <fullName evidence="1">Uncharacterized protein</fullName>
    </submittedName>
</protein>
<proteinExistence type="predicted"/>
<evidence type="ECO:0000313" key="2">
    <source>
        <dbReference type="Proteomes" id="UP000182589"/>
    </source>
</evidence>
<sequence>MTLLAGEALDRFVSVRSTYHYASTPDRSTLSSSRGLTLLSRWDTLS</sequence>
<dbReference type="Proteomes" id="UP000182589">
    <property type="component" value="Unassembled WGS sequence"/>
</dbReference>
<dbReference type="AlphaFoldDB" id="A0A1H2SCT3"/>
<accession>A0A1H2SCT3</accession>
<gene>
    <name evidence="1" type="ORF">SAMN04489725_1042</name>
</gene>
<reference evidence="2" key="1">
    <citation type="submission" date="2016-10" db="EMBL/GenBank/DDBJ databases">
        <authorList>
            <person name="Varghese N."/>
        </authorList>
    </citation>
    <scope>NUCLEOTIDE SEQUENCE [LARGE SCALE GENOMIC DNA]</scope>
    <source>
        <strain evidence="2">DSM 12489</strain>
    </source>
</reference>